<protein>
    <submittedName>
        <fullName evidence="2">Uncharacterized protein</fullName>
    </submittedName>
</protein>
<dbReference type="EMBL" id="CALNXK010000223">
    <property type="protein sequence ID" value="CAH3177280.1"/>
    <property type="molecule type" value="Genomic_DNA"/>
</dbReference>
<gene>
    <name evidence="2" type="ORF">PLOB_00019153</name>
</gene>
<comment type="caution">
    <text evidence="2">The sequence shown here is derived from an EMBL/GenBank/DDBJ whole genome shotgun (WGS) entry which is preliminary data.</text>
</comment>
<keyword evidence="1" id="KW-0472">Membrane</keyword>
<keyword evidence="1" id="KW-1133">Transmembrane helix</keyword>
<evidence type="ECO:0000313" key="3">
    <source>
        <dbReference type="Proteomes" id="UP001159405"/>
    </source>
</evidence>
<evidence type="ECO:0000313" key="2">
    <source>
        <dbReference type="EMBL" id="CAH3177280.1"/>
    </source>
</evidence>
<dbReference type="Proteomes" id="UP001159405">
    <property type="component" value="Unassembled WGS sequence"/>
</dbReference>
<keyword evidence="3" id="KW-1185">Reference proteome</keyword>
<feature type="transmembrane region" description="Helical" evidence="1">
    <location>
        <begin position="79"/>
        <end position="101"/>
    </location>
</feature>
<evidence type="ECO:0000256" key="1">
    <source>
        <dbReference type="SAM" id="Phobius"/>
    </source>
</evidence>
<organism evidence="2 3">
    <name type="scientific">Porites lobata</name>
    <dbReference type="NCBI Taxonomy" id="104759"/>
    <lineage>
        <taxon>Eukaryota</taxon>
        <taxon>Metazoa</taxon>
        <taxon>Cnidaria</taxon>
        <taxon>Anthozoa</taxon>
        <taxon>Hexacorallia</taxon>
        <taxon>Scleractinia</taxon>
        <taxon>Fungiina</taxon>
        <taxon>Poritidae</taxon>
        <taxon>Porites</taxon>
    </lineage>
</organism>
<proteinExistence type="predicted"/>
<name>A0ABN8RD17_9CNID</name>
<sequence>MAGGRQCRRHACKRVESSKSCSMIGSKNGWYFTIWPANPGFLSLPYCGNDIKAVHSRHFSRECSPHYSNLKLSTRTMRILCCCVILSTTLGFVGFEFYSVFPGQSKYEYWHFEFIACPAHEVYLL</sequence>
<reference evidence="2 3" key="1">
    <citation type="submission" date="2022-05" db="EMBL/GenBank/DDBJ databases">
        <authorList>
            <consortium name="Genoscope - CEA"/>
            <person name="William W."/>
        </authorList>
    </citation>
    <scope>NUCLEOTIDE SEQUENCE [LARGE SCALE GENOMIC DNA]</scope>
</reference>
<accession>A0ABN8RD17</accession>
<keyword evidence="1" id="KW-0812">Transmembrane</keyword>